<dbReference type="OrthoDB" id="6088715at2759"/>
<evidence type="ECO:0000313" key="3">
    <source>
        <dbReference type="Proteomes" id="UP000001646"/>
    </source>
</evidence>
<evidence type="ECO:0000256" key="1">
    <source>
        <dbReference type="SAM" id="MobiDB-lite"/>
    </source>
</evidence>
<evidence type="ECO:0000313" key="2">
    <source>
        <dbReference type="Ensembl" id="ENSACAP00000032002.1"/>
    </source>
</evidence>
<dbReference type="GeneTree" id="ENSGT00940000153451"/>
<dbReference type="GO" id="GO:0030414">
    <property type="term" value="F:peptidase inhibitor activity"/>
    <property type="evidence" value="ECO:0007669"/>
    <property type="project" value="Ensembl"/>
</dbReference>
<dbReference type="InParanoid" id="A0A803T9W2"/>
<dbReference type="AlphaFoldDB" id="A0A803T9W2"/>
<accession>A0A803T9W2</accession>
<reference evidence="2" key="2">
    <citation type="submission" date="2025-08" db="UniProtKB">
        <authorList>
            <consortium name="Ensembl"/>
        </authorList>
    </citation>
    <scope>IDENTIFICATION</scope>
</reference>
<organism evidence="2 3">
    <name type="scientific">Anolis carolinensis</name>
    <name type="common">Green anole</name>
    <name type="synonym">American chameleon</name>
    <dbReference type="NCBI Taxonomy" id="28377"/>
    <lineage>
        <taxon>Eukaryota</taxon>
        <taxon>Metazoa</taxon>
        <taxon>Chordata</taxon>
        <taxon>Craniata</taxon>
        <taxon>Vertebrata</taxon>
        <taxon>Euteleostomi</taxon>
        <taxon>Lepidosauria</taxon>
        <taxon>Squamata</taxon>
        <taxon>Bifurcata</taxon>
        <taxon>Unidentata</taxon>
        <taxon>Episquamata</taxon>
        <taxon>Toxicofera</taxon>
        <taxon>Iguania</taxon>
        <taxon>Dactyloidae</taxon>
        <taxon>Anolis</taxon>
    </lineage>
</organism>
<sequence>MQEVIDLTEDDCFIVKTTTYSDLDVIDLIETENMIVSPLHDSGYIPQDVKHSPPVSNQPKGFPKILTTADPEIRLGAPTGTWNGDSGSVYFKKEPVETPCFQNSSFSPTTNCGQDLENSSRTTYNSDLGSLGSPQLESDIFSFSSTNESNECQMFQDYIEEPPKPCTPDRAPSPQPSPLHQKHSPSPSPSYSPVDTSPFQTEIVQSLLEAKNLAPNAVTLNVQQPAKRIDIRVWLKTLQYFQGLPVHHPFLQSVMREAAQNKQLKAKPIPCRKLSMVSSTIEENFFHGTLDSLMDYVSSQYYPPKEVTSCVVRKILLGPKYENIQEDIRKDAYTLLVKIQALHPAKVDTVVWDWPLLREVMEEEEGKFPGRLLFLQYVIQTLEDDFQRTIRIGLLHRSIAKAVLSCDYCSSNIKEVVEWLISAVTEVKLSECRRHNSLETSQDNSSSSTRHLHLDQSTQREDASLPWQTETEIALLQRMLSIAVEVDKSPNCSAHKIAHIVFSSLLNIPKRCQREAFLSSMECHLLRCRVLELLFKHSTVPTKGPLSLNRILKLLQSFSLPLIYQDNGATWQGWDEMLYHLNLLLQSYCSIILGHLRSPVYERINLIIKGAKPKLQSQDYIKESDVKCRIQSFKKHLSKTIQQPIPSSIIEKIELLQIQLLTALDI</sequence>
<reference evidence="2" key="1">
    <citation type="submission" date="2009-12" db="EMBL/GenBank/DDBJ databases">
        <title>The Genome Sequence of Anolis carolinensis (Green Anole Lizard).</title>
        <authorList>
            <consortium name="The Genome Sequencing Platform"/>
            <person name="Di Palma F."/>
            <person name="Alfoldi J."/>
            <person name="Heiman D."/>
            <person name="Young S."/>
            <person name="Grabherr M."/>
            <person name="Johnson J."/>
            <person name="Lander E.S."/>
            <person name="Lindblad-Toh K."/>
        </authorList>
    </citation>
    <scope>NUCLEOTIDE SEQUENCE [LARGE SCALE GENOMIC DNA]</scope>
    <source>
        <strain evidence="2">JBL SC #1</strain>
    </source>
</reference>
<dbReference type="Proteomes" id="UP000001646">
    <property type="component" value="Unplaced"/>
</dbReference>
<dbReference type="GO" id="GO:0030017">
    <property type="term" value="C:sarcomere"/>
    <property type="evidence" value="ECO:0007669"/>
    <property type="project" value="Ensembl"/>
</dbReference>
<dbReference type="GO" id="GO:0016605">
    <property type="term" value="C:PML body"/>
    <property type="evidence" value="ECO:0007669"/>
    <property type="project" value="Ensembl"/>
</dbReference>
<feature type="compositionally biased region" description="Basic and acidic residues" evidence="1">
    <location>
        <begin position="452"/>
        <end position="463"/>
    </location>
</feature>
<proteinExistence type="predicted"/>
<dbReference type="PANTHER" id="PTHR23187:SF3">
    <property type="entry name" value="SUMO-INTERACTING MOTIF-CONTAINING PROTEIN 1"/>
    <property type="match status" value="1"/>
</dbReference>
<feature type="region of interest" description="Disordered" evidence="1">
    <location>
        <begin position="107"/>
        <end position="131"/>
    </location>
</feature>
<keyword evidence="3" id="KW-1185">Reference proteome</keyword>
<protein>
    <submittedName>
        <fullName evidence="2">SUMO interacting motifs containing 1</fullName>
    </submittedName>
</protein>
<feature type="region of interest" description="Disordered" evidence="1">
    <location>
        <begin position="438"/>
        <end position="464"/>
    </location>
</feature>
<dbReference type="KEGG" id="acs:100555758"/>
<dbReference type="PANTHER" id="PTHR23187">
    <property type="entry name" value="FLJ44216 PROTEIN-RELATED"/>
    <property type="match status" value="1"/>
</dbReference>
<dbReference type="GO" id="GO:0032184">
    <property type="term" value="F:SUMO polymer binding"/>
    <property type="evidence" value="ECO:0000318"/>
    <property type="project" value="GO_Central"/>
</dbReference>
<gene>
    <name evidence="2" type="primary">SIMC1</name>
</gene>
<name>A0A803T9W2_ANOCA</name>
<dbReference type="InterPro" id="IPR052119">
    <property type="entry name" value="ElonginBC-PRC2_ViralRestrict"/>
</dbReference>
<reference evidence="2" key="3">
    <citation type="submission" date="2025-09" db="UniProtKB">
        <authorList>
            <consortium name="Ensembl"/>
        </authorList>
    </citation>
    <scope>IDENTIFICATION</scope>
</reference>
<feature type="compositionally biased region" description="Polar residues" evidence="1">
    <location>
        <begin position="438"/>
        <end position="449"/>
    </location>
</feature>
<feature type="region of interest" description="Disordered" evidence="1">
    <location>
        <begin position="159"/>
        <end position="196"/>
    </location>
</feature>
<dbReference type="Ensembl" id="ENSACAT00000047443.1">
    <property type="protein sequence ID" value="ENSACAP00000032002.1"/>
    <property type="gene ID" value="ENSACAG00000038570.1"/>
</dbReference>